<sequence>MDARTRIKTKLPESVYNFLVARRDARAYREMSVLDTKDYPTKLMQLYERRMGKSLDLENPRTFNEKIQWLKLYDSSAEKGMLADKYQVRAWAAEQIGAEHLIPLLGVWSDPSEIDFDALPNSFVLKATHASGWNIIVPDKADLDVAKARRKMRRWMETDFAMTKPTMELHYRYCSRRIIAEEFMDFDHGEPVDYRFFCSYGEVFSVWEDVASGTLSHRRNIYDPEWNLLPSVATWPKLGATKKPVHYDEMLRYAQDMSRDFSFVRVDFYDYDETVLFGEMTFTPMAGYVVFEPESFDAELGGCIALPQKKIAPGESRGIESVLSIDCMQMRDAGTVEGAKDAI</sequence>
<dbReference type="GO" id="GO:0016740">
    <property type="term" value="F:transferase activity"/>
    <property type="evidence" value="ECO:0007669"/>
    <property type="project" value="UniProtKB-KW"/>
</dbReference>
<dbReference type="Proteomes" id="UP000270112">
    <property type="component" value="Unassembled WGS sequence"/>
</dbReference>
<dbReference type="Proteomes" id="UP000253817">
    <property type="component" value="Unassembled WGS sequence"/>
</dbReference>
<evidence type="ECO:0000313" key="4">
    <source>
        <dbReference type="Proteomes" id="UP000270112"/>
    </source>
</evidence>
<reference evidence="2" key="3">
    <citation type="journal article" date="2019" name="Microbiol. Resour. Announc.">
        <title>Draft Genome Sequences of Type Strains of Gordonibacter faecihominis, Paraeggerthella hongkongensis, Parvibacter caecicola,Slackia equolifaciens, Slackia faecicanis, and Slackia isoflavoniconvertens.</title>
        <authorList>
            <person name="Danylec N."/>
            <person name="Stoll D.A."/>
            <person name="Dotsch A."/>
            <person name="Huch M."/>
        </authorList>
    </citation>
    <scope>NUCLEOTIDE SEQUENCE</scope>
    <source>
        <strain evidence="2">DSM 16107</strain>
    </source>
</reference>
<evidence type="ECO:0000313" key="3">
    <source>
        <dbReference type="Proteomes" id="UP000253817"/>
    </source>
</evidence>
<protein>
    <submittedName>
        <fullName evidence="2">Glycosyl transferase</fullName>
    </submittedName>
</protein>
<evidence type="ECO:0000313" key="1">
    <source>
        <dbReference type="EMBL" id="RDB67791.1"/>
    </source>
</evidence>
<accession>A0A3N0IZ29</accession>
<dbReference type="Pfam" id="PF14305">
    <property type="entry name" value="ATPgrasp_TupA"/>
    <property type="match status" value="1"/>
</dbReference>
<dbReference type="EMBL" id="QICC01000016">
    <property type="protein sequence ID" value="RNM42239.1"/>
    <property type="molecule type" value="Genomic_DNA"/>
</dbReference>
<evidence type="ECO:0000313" key="2">
    <source>
        <dbReference type="EMBL" id="RNM42239.1"/>
    </source>
</evidence>
<reference evidence="1 3" key="1">
    <citation type="journal article" date="2018" name="Elife">
        <title>Discovery and characterization of a prevalent human gut bacterial enzyme sufficient for the inactivation of a family of plant toxins.</title>
        <authorList>
            <person name="Koppel N."/>
            <person name="Bisanz J.E."/>
            <person name="Pandelia M.E."/>
            <person name="Turnbaugh P.J."/>
            <person name="Balskus E.P."/>
        </authorList>
    </citation>
    <scope>NUCLEOTIDE SEQUENCE [LARGE SCALE GENOMIC DNA]</scope>
    <source>
        <strain evidence="1 3">DSM 16107</strain>
    </source>
</reference>
<dbReference type="AlphaFoldDB" id="A0A3N0IZ29"/>
<dbReference type="InterPro" id="IPR029465">
    <property type="entry name" value="ATPgrasp_TupA"/>
</dbReference>
<name>A0A3N0IZ29_9ACTN</name>
<keyword evidence="3" id="KW-1185">Reference proteome</keyword>
<proteinExistence type="predicted"/>
<keyword evidence="2" id="KW-0808">Transferase</keyword>
<reference evidence="4" key="2">
    <citation type="submission" date="2018-05" db="EMBL/GenBank/DDBJ databases">
        <title>Genome Sequencing of selected type strains of the family Eggerthellaceae.</title>
        <authorList>
            <person name="Danylec N."/>
            <person name="Stoll D.A."/>
            <person name="Doetsch A."/>
            <person name="Huch M."/>
        </authorList>
    </citation>
    <scope>NUCLEOTIDE SEQUENCE [LARGE SCALE GENOMIC DNA]</scope>
    <source>
        <strain evidence="4">DSM 16107</strain>
    </source>
</reference>
<organism evidence="2 4">
    <name type="scientific">Eggerthella sinensis</name>
    <dbReference type="NCBI Taxonomy" id="242230"/>
    <lineage>
        <taxon>Bacteria</taxon>
        <taxon>Bacillati</taxon>
        <taxon>Actinomycetota</taxon>
        <taxon>Coriobacteriia</taxon>
        <taxon>Eggerthellales</taxon>
        <taxon>Eggerthellaceae</taxon>
        <taxon>Eggerthella</taxon>
    </lineage>
</organism>
<dbReference type="EMBL" id="PPTT01000021">
    <property type="protein sequence ID" value="RDB67791.1"/>
    <property type="molecule type" value="Genomic_DNA"/>
</dbReference>
<gene>
    <name evidence="1" type="ORF">C1876_11890</name>
    <name evidence="2" type="ORF">DMP09_05715</name>
</gene>
<comment type="caution">
    <text evidence="2">The sequence shown here is derived from an EMBL/GenBank/DDBJ whole genome shotgun (WGS) entry which is preliminary data.</text>
</comment>